<keyword evidence="1" id="KW-0812">Transmembrane</keyword>
<feature type="transmembrane region" description="Helical" evidence="1">
    <location>
        <begin position="12"/>
        <end position="35"/>
    </location>
</feature>
<comment type="caution">
    <text evidence="2">The sequence shown here is derived from an EMBL/GenBank/DDBJ whole genome shotgun (WGS) entry which is preliminary data.</text>
</comment>
<protein>
    <submittedName>
        <fullName evidence="2">Uncharacterized protein</fullName>
    </submittedName>
</protein>
<evidence type="ECO:0000313" key="2">
    <source>
        <dbReference type="EMBL" id="KAJ8311795.1"/>
    </source>
</evidence>
<dbReference type="EMBL" id="JARBDR010000490">
    <property type="protein sequence ID" value="KAJ8311795.1"/>
    <property type="molecule type" value="Genomic_DNA"/>
</dbReference>
<keyword evidence="3" id="KW-1185">Reference proteome</keyword>
<proteinExistence type="predicted"/>
<sequence>MPALYITVSCLNLLITAMQFIQFVICNFYLIFILTQNRLKWLFLDLFLNHIIYFFIYLLTNFFITNEIKKTKKKNIGCISYY</sequence>
<gene>
    <name evidence="2" type="ORF">KUTeg_010650</name>
</gene>
<keyword evidence="1" id="KW-1133">Transmembrane helix</keyword>
<name>A0ABQ9F313_TEGGR</name>
<evidence type="ECO:0000313" key="3">
    <source>
        <dbReference type="Proteomes" id="UP001217089"/>
    </source>
</evidence>
<organism evidence="2 3">
    <name type="scientific">Tegillarca granosa</name>
    <name type="common">Malaysian cockle</name>
    <name type="synonym">Anadara granosa</name>
    <dbReference type="NCBI Taxonomy" id="220873"/>
    <lineage>
        <taxon>Eukaryota</taxon>
        <taxon>Metazoa</taxon>
        <taxon>Spiralia</taxon>
        <taxon>Lophotrochozoa</taxon>
        <taxon>Mollusca</taxon>
        <taxon>Bivalvia</taxon>
        <taxon>Autobranchia</taxon>
        <taxon>Pteriomorphia</taxon>
        <taxon>Arcoida</taxon>
        <taxon>Arcoidea</taxon>
        <taxon>Arcidae</taxon>
        <taxon>Tegillarca</taxon>
    </lineage>
</organism>
<accession>A0ABQ9F313</accession>
<reference evidence="2 3" key="1">
    <citation type="submission" date="2022-12" db="EMBL/GenBank/DDBJ databases">
        <title>Chromosome-level genome of Tegillarca granosa.</title>
        <authorList>
            <person name="Kim J."/>
        </authorList>
    </citation>
    <scope>NUCLEOTIDE SEQUENCE [LARGE SCALE GENOMIC DNA]</scope>
    <source>
        <strain evidence="2">Teg-2019</strain>
        <tissue evidence="2">Adductor muscle</tissue>
    </source>
</reference>
<dbReference type="Proteomes" id="UP001217089">
    <property type="component" value="Unassembled WGS sequence"/>
</dbReference>
<evidence type="ECO:0000256" key="1">
    <source>
        <dbReference type="SAM" id="Phobius"/>
    </source>
</evidence>
<feature type="transmembrane region" description="Helical" evidence="1">
    <location>
        <begin position="41"/>
        <end position="64"/>
    </location>
</feature>
<keyword evidence="1" id="KW-0472">Membrane</keyword>